<feature type="domain" description="Protein Lines N-terminal" evidence="1">
    <location>
        <begin position="176"/>
        <end position="522"/>
    </location>
</feature>
<gene>
    <name evidence="3" type="primary">LINS1</name>
</gene>
<dbReference type="RefSeq" id="XP_026234840.1">
    <property type="nucleotide sequence ID" value="XM_026379055.2"/>
</dbReference>
<dbReference type="InterPro" id="IPR024875">
    <property type="entry name" value="Protein_Lines"/>
</dbReference>
<dbReference type="AlphaFoldDB" id="A0A3Q1I681"/>
<reference evidence="3" key="3">
    <citation type="submission" date="2025-09" db="UniProtKB">
        <authorList>
            <consortium name="Ensembl"/>
        </authorList>
    </citation>
    <scope>IDENTIFICATION</scope>
</reference>
<evidence type="ECO:0000313" key="3">
    <source>
        <dbReference type="Ensembl" id="ENSATEP00000016957.3"/>
    </source>
</evidence>
<sequence length="706" mass="78564">MALTACCREGYTISERFDCLADVYRCFAMGSCPSRSAADVADVIFSGVCALVPREDRGSVAAEYTVDLTRISLTLLEKMTSCLTSQSQPPEVTLYFTEILRMLFQEMDVMLQLVHQFKTEDQIISHLAAKSVSASVFYHIIHHKSVTVNPVWQQKFVQVFNSSSPGLELDACLWSLTEVFKRLLKGAHQEILGKLVAAFDLSLCALCSKFLSERKTLTQSLVDFTSGQHWRTTFCLLLDLLEVLTASSLMSGAGICLKSQRITHLYSSALLSTVSGTSDYFVKKRALLLLKRAVLQQAGEDWNLEVLSSGLKYEHFSSDMSTLAETVLTAVTANWLESVQVESASFFGGTRHITGYEGRKPDCVILRAVSLLLLKSVELHVQTAGGTGAVDSASEVYGYLQRLWAFMRQCSIQLFESTHLCCCVSRVSGEQDDDMIEAAKALLSIFLHQRLCFGLDDPAVLETACASGCNPHCHFLFLLQSVSFDHSMLLDFLISTETCFLEYFVRYLKYLTVDWMGFTAACRTFSMSHSHPSVQETLTCSSHGDISALPYKGQPLVEKVSLIVRPHLVEYDSSEDSSQETMEISEDESGASVFDKGTLSALAMKQETTGPQISIKQRQLSDSRGLLSKSKSTLERQPQVLNMATLSGKVTCETYVKTVLCLSELREVLMRLQTKKLFPYKPSSLLKLLEQVQKCSQQSQLSRFNK</sequence>
<name>A0A3Q1I681_ANATE</name>
<keyword evidence="4" id="KW-1185">Reference proteome</keyword>
<feature type="domain" description="Protein Lines C-terminal" evidence="2">
    <location>
        <begin position="658"/>
        <end position="693"/>
    </location>
</feature>
<evidence type="ECO:0008006" key="5">
    <source>
        <dbReference type="Google" id="ProtNLM"/>
    </source>
</evidence>
<evidence type="ECO:0000259" key="1">
    <source>
        <dbReference type="Pfam" id="PF14694"/>
    </source>
</evidence>
<dbReference type="Proteomes" id="UP000265040">
    <property type="component" value="Chromosome 3"/>
</dbReference>
<dbReference type="Ensembl" id="ENSATET00000017243.3">
    <property type="protein sequence ID" value="ENSATEP00000016957.3"/>
    <property type="gene ID" value="ENSATEG00000011782.3"/>
</dbReference>
<evidence type="ECO:0000259" key="2">
    <source>
        <dbReference type="Pfam" id="PF14695"/>
    </source>
</evidence>
<dbReference type="InterPro" id="IPR029415">
    <property type="entry name" value="Lines_C"/>
</dbReference>
<reference evidence="3" key="2">
    <citation type="submission" date="2025-08" db="UniProtKB">
        <authorList>
            <consortium name="Ensembl"/>
        </authorList>
    </citation>
    <scope>IDENTIFICATION</scope>
</reference>
<evidence type="ECO:0000313" key="4">
    <source>
        <dbReference type="Proteomes" id="UP000265040"/>
    </source>
</evidence>
<dbReference type="PANTHER" id="PTHR16057:SF1">
    <property type="entry name" value="PROTEIN LINES HOMOLOG 1"/>
    <property type="match status" value="1"/>
</dbReference>
<accession>A0A3Q1I681</accession>
<dbReference type="PANTHER" id="PTHR16057">
    <property type="entry name" value="WINS1, 2 PROTEIN"/>
    <property type="match status" value="1"/>
</dbReference>
<protein>
    <recommendedName>
        <fullName evidence="5">Lines homolog 1</fullName>
    </recommendedName>
</protein>
<dbReference type="Pfam" id="PF14694">
    <property type="entry name" value="LINES_N"/>
    <property type="match status" value="1"/>
</dbReference>
<organism evidence="3 4">
    <name type="scientific">Anabas testudineus</name>
    <name type="common">Climbing perch</name>
    <name type="synonym">Anthias testudineus</name>
    <dbReference type="NCBI Taxonomy" id="64144"/>
    <lineage>
        <taxon>Eukaryota</taxon>
        <taxon>Metazoa</taxon>
        <taxon>Chordata</taxon>
        <taxon>Craniata</taxon>
        <taxon>Vertebrata</taxon>
        <taxon>Euteleostomi</taxon>
        <taxon>Actinopterygii</taxon>
        <taxon>Neopterygii</taxon>
        <taxon>Teleostei</taxon>
        <taxon>Neoteleostei</taxon>
        <taxon>Acanthomorphata</taxon>
        <taxon>Anabantaria</taxon>
        <taxon>Anabantiformes</taxon>
        <taxon>Anabantoidei</taxon>
        <taxon>Anabantidae</taxon>
        <taxon>Anabas</taxon>
    </lineage>
</organism>
<dbReference type="GeneTree" id="ENSGT00390000001790"/>
<dbReference type="FunCoup" id="A0A3Q1I681">
    <property type="interactions" value="1055"/>
</dbReference>
<dbReference type="InParanoid" id="A0A3Q1I681"/>
<dbReference type="InterPro" id="IPR032794">
    <property type="entry name" value="LINES_N"/>
</dbReference>
<dbReference type="Pfam" id="PF14695">
    <property type="entry name" value="LINES_C"/>
    <property type="match status" value="1"/>
</dbReference>
<proteinExistence type="predicted"/>
<reference evidence="3" key="1">
    <citation type="submission" date="2021-04" db="EMBL/GenBank/DDBJ databases">
        <authorList>
            <consortium name="Wellcome Sanger Institute Data Sharing"/>
        </authorList>
    </citation>
    <scope>NUCLEOTIDE SEQUENCE [LARGE SCALE GENOMIC DNA]</scope>
</reference>
<dbReference type="GeneID" id="113174874"/>